<protein>
    <submittedName>
        <fullName evidence="2">YceI family protein</fullName>
    </submittedName>
</protein>
<evidence type="ECO:0000313" key="3">
    <source>
        <dbReference type="Proteomes" id="UP000808337"/>
    </source>
</evidence>
<dbReference type="AlphaFoldDB" id="A0A9D7ST51"/>
<proteinExistence type="predicted"/>
<evidence type="ECO:0000259" key="1">
    <source>
        <dbReference type="Pfam" id="PF04264"/>
    </source>
</evidence>
<evidence type="ECO:0000313" key="2">
    <source>
        <dbReference type="EMBL" id="MBK9982622.1"/>
    </source>
</evidence>
<gene>
    <name evidence="2" type="ORF">IPP15_09370</name>
</gene>
<dbReference type="SUPFAM" id="SSF101874">
    <property type="entry name" value="YceI-like"/>
    <property type="match status" value="1"/>
</dbReference>
<dbReference type="Pfam" id="PF04264">
    <property type="entry name" value="YceI"/>
    <property type="match status" value="1"/>
</dbReference>
<dbReference type="Gene3D" id="2.40.128.110">
    <property type="entry name" value="Lipid/polyisoprenoid-binding, YceI-like"/>
    <property type="match status" value="1"/>
</dbReference>
<sequence>MDFGKLINDLNLKKQIVILIPFFFFTVFCSGQEQIYKTTEGRITFKSEAPLETIIASSSKLEGAIGNDDLSFAFLVPILSFNGFNNGLQRQHFYENYLEASKYPQASFTGKIIEFVDFSIPGTYNVRAKGQLKIHGRTKERIIKVELISTGTVITAKAQFMVPLMDHQIEVPKIVNQKIAQEIAVTIRASLSLTPKP</sequence>
<comment type="caution">
    <text evidence="2">The sequence shown here is derived from an EMBL/GenBank/DDBJ whole genome shotgun (WGS) entry which is preliminary data.</text>
</comment>
<accession>A0A9D7ST51</accession>
<feature type="domain" description="Lipid/polyisoprenoid-binding YceI-like" evidence="1">
    <location>
        <begin position="59"/>
        <end position="189"/>
    </location>
</feature>
<dbReference type="InterPro" id="IPR036761">
    <property type="entry name" value="TTHA0802/YceI-like_sf"/>
</dbReference>
<name>A0A9D7ST51_9BACT</name>
<dbReference type="EMBL" id="JADKGY010000006">
    <property type="protein sequence ID" value="MBK9982622.1"/>
    <property type="molecule type" value="Genomic_DNA"/>
</dbReference>
<reference evidence="2 3" key="1">
    <citation type="submission" date="2020-10" db="EMBL/GenBank/DDBJ databases">
        <title>Connecting structure to function with the recovery of over 1000 high-quality activated sludge metagenome-assembled genomes encoding full-length rRNA genes using long-read sequencing.</title>
        <authorList>
            <person name="Singleton C.M."/>
            <person name="Petriglieri F."/>
            <person name="Kristensen J.M."/>
            <person name="Kirkegaard R.H."/>
            <person name="Michaelsen T.Y."/>
            <person name="Andersen M.H."/>
            <person name="Karst S.M."/>
            <person name="Dueholm M.S."/>
            <person name="Nielsen P.H."/>
            <person name="Albertsen M."/>
        </authorList>
    </citation>
    <scope>NUCLEOTIDE SEQUENCE [LARGE SCALE GENOMIC DNA]</scope>
    <source>
        <strain evidence="2">Ribe_18-Q3-R11-54_MAXAC.273</strain>
    </source>
</reference>
<dbReference type="InterPro" id="IPR007372">
    <property type="entry name" value="Lipid/polyisoprenoid-bd_YceI"/>
</dbReference>
<organism evidence="2 3">
    <name type="scientific">Candidatus Opimibacter skivensis</name>
    <dbReference type="NCBI Taxonomy" id="2982028"/>
    <lineage>
        <taxon>Bacteria</taxon>
        <taxon>Pseudomonadati</taxon>
        <taxon>Bacteroidota</taxon>
        <taxon>Saprospiria</taxon>
        <taxon>Saprospirales</taxon>
        <taxon>Saprospiraceae</taxon>
        <taxon>Candidatus Opimibacter</taxon>
    </lineage>
</organism>
<dbReference type="Proteomes" id="UP000808337">
    <property type="component" value="Unassembled WGS sequence"/>
</dbReference>